<dbReference type="AlphaFoldDB" id="S4NI48"/>
<proteinExistence type="predicted"/>
<keyword evidence="1" id="KW-1133">Transmembrane helix</keyword>
<feature type="transmembrane region" description="Helical" evidence="1">
    <location>
        <begin position="25"/>
        <end position="46"/>
    </location>
</feature>
<feature type="transmembrane region" description="Helical" evidence="1">
    <location>
        <begin position="109"/>
        <end position="130"/>
    </location>
</feature>
<feature type="transmembrane region" description="Helical" evidence="1">
    <location>
        <begin position="58"/>
        <end position="78"/>
    </location>
</feature>
<keyword evidence="1" id="KW-0812">Transmembrane</keyword>
<dbReference type="Proteomes" id="UP000016361">
    <property type="component" value="Unassembled WGS sequence"/>
</dbReference>
<accession>S4NI48</accession>
<keyword evidence="1" id="KW-0472">Membrane</keyword>
<comment type="caution">
    <text evidence="2">The sequence shown here is derived from an EMBL/GenBank/DDBJ whole genome shotgun (WGS) entry which is preliminary data.</text>
</comment>
<sequence length="134" mass="14515">MNLYNKAIYLGDNRLDASNRKLSKILIGLLLMLLGGIVIFFSIFALGPTPVSKGMEDIYWLIFAGGMNVIGGIGYLFIHNRSIVLTLAGVLIIVNLIPAVQQAMSGNHFLLPMIVMLIILAVAAGAISLWNESK</sequence>
<evidence type="ECO:0000256" key="1">
    <source>
        <dbReference type="SAM" id="Phobius"/>
    </source>
</evidence>
<dbReference type="eggNOG" id="ENOG5030B99">
    <property type="taxonomic scope" value="Bacteria"/>
</dbReference>
<dbReference type="GeneID" id="301047170"/>
<dbReference type="RefSeq" id="WP_020281332.1">
    <property type="nucleotide sequence ID" value="NZ_AZED01000005.1"/>
</dbReference>
<keyword evidence="3" id="KW-1185">Reference proteome</keyword>
<evidence type="ECO:0000313" key="2">
    <source>
        <dbReference type="EMBL" id="GAD16892.1"/>
    </source>
</evidence>
<gene>
    <name evidence="2" type="ORF">LOT_1430</name>
</gene>
<feature type="transmembrane region" description="Helical" evidence="1">
    <location>
        <begin position="83"/>
        <end position="103"/>
    </location>
</feature>
<reference evidence="3" key="1">
    <citation type="journal article" date="2013" name="Genome Announc.">
        <title>Draft Genome Sequence of D-Branched-Chain Amino Acid Producer Lactobacillus otakiensis JCM 15040T, Isolated from a Traditional Japanese Pickle.</title>
        <authorList>
            <person name="Doi K."/>
            <person name="Mori K."/>
            <person name="Mutaguchi Y."/>
            <person name="Tashiro K."/>
            <person name="Fujino Y."/>
            <person name="Ohmori T."/>
            <person name="Kuhara S."/>
            <person name="Ohshima T."/>
        </authorList>
    </citation>
    <scope>NUCLEOTIDE SEQUENCE [LARGE SCALE GENOMIC DNA]</scope>
    <source>
        <strain evidence="3">JCM 15040</strain>
    </source>
</reference>
<protein>
    <recommendedName>
        <fullName evidence="4">Integral membrane protein</fullName>
    </recommendedName>
</protein>
<evidence type="ECO:0008006" key="4">
    <source>
        <dbReference type="Google" id="ProtNLM"/>
    </source>
</evidence>
<name>S4NI48_9LACO</name>
<organism evidence="2 3">
    <name type="scientific">Lentilactobacillus otakiensis DSM 19908 = JCM 15040</name>
    <dbReference type="NCBI Taxonomy" id="1423780"/>
    <lineage>
        <taxon>Bacteria</taxon>
        <taxon>Bacillati</taxon>
        <taxon>Bacillota</taxon>
        <taxon>Bacilli</taxon>
        <taxon>Lactobacillales</taxon>
        <taxon>Lactobacillaceae</taxon>
        <taxon>Lentilactobacillus</taxon>
    </lineage>
</organism>
<evidence type="ECO:0000313" key="3">
    <source>
        <dbReference type="Proteomes" id="UP000016361"/>
    </source>
</evidence>
<dbReference type="EMBL" id="BASH01000004">
    <property type="protein sequence ID" value="GAD16892.1"/>
    <property type="molecule type" value="Genomic_DNA"/>
</dbReference>